<dbReference type="AlphaFoldDB" id="A0AAN0S522"/>
<accession>A0AAN0S522</accession>
<dbReference type="EMBL" id="CP009458">
    <property type="protein sequence ID" value="AIR61716.1"/>
    <property type="molecule type" value="Genomic_DNA"/>
</dbReference>
<proteinExistence type="predicted"/>
<sequence>MQRFAHGITLNVPINVSQVWADGDRIAIFYHRQARGVTYPASLKDLLARFWSYSCQIRLF</sequence>
<protein>
    <submittedName>
        <fullName evidence="1">Uncharacterized protein</fullName>
    </submittedName>
</protein>
<organism evidence="1 2">
    <name type="scientific">Cedecea neteri</name>
    <dbReference type="NCBI Taxonomy" id="158822"/>
    <lineage>
        <taxon>Bacteria</taxon>
        <taxon>Pseudomonadati</taxon>
        <taxon>Pseudomonadota</taxon>
        <taxon>Gammaproteobacteria</taxon>
        <taxon>Enterobacterales</taxon>
        <taxon>Enterobacteriaceae</taxon>
        <taxon>Cedecea</taxon>
    </lineage>
</organism>
<gene>
    <name evidence="1" type="ORF">LH23_13940</name>
</gene>
<dbReference type="KEGG" id="cem:LH23_13940"/>
<evidence type="ECO:0000313" key="1">
    <source>
        <dbReference type="EMBL" id="AIR61716.1"/>
    </source>
</evidence>
<dbReference type="Proteomes" id="UP000029516">
    <property type="component" value="Chromosome"/>
</dbReference>
<reference evidence="1 2" key="1">
    <citation type="submission" date="2014-09" db="EMBL/GenBank/DDBJ databases">
        <authorList>
            <person name="Chan K.-G."/>
        </authorList>
    </citation>
    <scope>NUCLEOTIDE SEQUENCE [LARGE SCALE GENOMIC DNA]</scope>
    <source>
        <strain evidence="1 2">M006</strain>
    </source>
</reference>
<evidence type="ECO:0000313" key="2">
    <source>
        <dbReference type="Proteomes" id="UP000029516"/>
    </source>
</evidence>
<name>A0AAN0S522_9ENTR</name>